<comment type="caution">
    <text evidence="1">The sequence shown here is derived from an EMBL/GenBank/DDBJ whole genome shotgun (WGS) entry which is preliminary data.</text>
</comment>
<name>A0A8J3YJ52_9ACTN</name>
<dbReference type="AlphaFoldDB" id="A0A8J3YJ52"/>
<reference evidence="1" key="1">
    <citation type="submission" date="2021-01" db="EMBL/GenBank/DDBJ databases">
        <title>Whole genome shotgun sequence of Virgisporangium aliadipatigenens NBRC 105644.</title>
        <authorList>
            <person name="Komaki H."/>
            <person name="Tamura T."/>
        </authorList>
    </citation>
    <scope>NUCLEOTIDE SEQUENCE</scope>
    <source>
        <strain evidence="1">NBRC 105644</strain>
    </source>
</reference>
<dbReference type="EMBL" id="BOPF01000005">
    <property type="protein sequence ID" value="GIJ44895.1"/>
    <property type="molecule type" value="Genomic_DNA"/>
</dbReference>
<evidence type="ECO:0000313" key="2">
    <source>
        <dbReference type="Proteomes" id="UP000619260"/>
    </source>
</evidence>
<organism evidence="1 2">
    <name type="scientific">Virgisporangium aliadipatigenens</name>
    <dbReference type="NCBI Taxonomy" id="741659"/>
    <lineage>
        <taxon>Bacteria</taxon>
        <taxon>Bacillati</taxon>
        <taxon>Actinomycetota</taxon>
        <taxon>Actinomycetes</taxon>
        <taxon>Micromonosporales</taxon>
        <taxon>Micromonosporaceae</taxon>
        <taxon>Virgisporangium</taxon>
    </lineage>
</organism>
<proteinExistence type="predicted"/>
<sequence>MRPGGGLALFWNADDLADPVARQRFQEVHERHKPGFLEEYVPLSDEWVRDWEAYRDLAGAPGFEEPEWRIYRAGREMSTVDYVAFLDTVSRYRLLDDAVRAALYADLCDALGERVTLDVDTVLLLARRSGDEGP</sequence>
<keyword evidence="2" id="KW-1185">Reference proteome</keyword>
<evidence type="ECO:0008006" key="3">
    <source>
        <dbReference type="Google" id="ProtNLM"/>
    </source>
</evidence>
<protein>
    <recommendedName>
        <fullName evidence="3">Methyltransferase</fullName>
    </recommendedName>
</protein>
<gene>
    <name evidence="1" type="ORF">Val02_17810</name>
</gene>
<evidence type="ECO:0000313" key="1">
    <source>
        <dbReference type="EMBL" id="GIJ44895.1"/>
    </source>
</evidence>
<accession>A0A8J3YJ52</accession>
<dbReference type="Proteomes" id="UP000619260">
    <property type="component" value="Unassembled WGS sequence"/>
</dbReference>